<evidence type="ECO:0000259" key="2">
    <source>
        <dbReference type="Pfam" id="PF21688"/>
    </source>
</evidence>
<keyword evidence="4" id="KW-1185">Reference proteome</keyword>
<dbReference type="PANTHER" id="PTHR42842">
    <property type="entry name" value="FAD/NAD(P)-BINDING OXIDOREDUCTASE"/>
    <property type="match status" value="1"/>
</dbReference>
<dbReference type="Gene3D" id="3.50.50.60">
    <property type="entry name" value="FAD/NAD(P)-binding domain"/>
    <property type="match status" value="2"/>
</dbReference>
<gene>
    <name evidence="3" type="ORF">PVAP13_3KG127214</name>
</gene>
<dbReference type="InterPro" id="IPR049516">
    <property type="entry name" value="FAD-depend_C"/>
</dbReference>
<dbReference type="InterPro" id="IPR036188">
    <property type="entry name" value="FAD/NAD-bd_sf"/>
</dbReference>
<organism evidence="3 4">
    <name type="scientific">Panicum virgatum</name>
    <name type="common">Blackwell switchgrass</name>
    <dbReference type="NCBI Taxonomy" id="38727"/>
    <lineage>
        <taxon>Eukaryota</taxon>
        <taxon>Viridiplantae</taxon>
        <taxon>Streptophyta</taxon>
        <taxon>Embryophyta</taxon>
        <taxon>Tracheophyta</taxon>
        <taxon>Spermatophyta</taxon>
        <taxon>Magnoliopsida</taxon>
        <taxon>Liliopsida</taxon>
        <taxon>Poales</taxon>
        <taxon>Poaceae</taxon>
        <taxon>PACMAD clade</taxon>
        <taxon>Panicoideae</taxon>
        <taxon>Panicodae</taxon>
        <taxon>Paniceae</taxon>
        <taxon>Panicinae</taxon>
        <taxon>Panicum</taxon>
        <taxon>Panicum sect. Hiantes</taxon>
    </lineage>
</organism>
<reference evidence="3" key="1">
    <citation type="submission" date="2020-05" db="EMBL/GenBank/DDBJ databases">
        <title>WGS assembly of Panicum virgatum.</title>
        <authorList>
            <person name="Lovell J.T."/>
            <person name="Jenkins J."/>
            <person name="Shu S."/>
            <person name="Juenger T.E."/>
            <person name="Schmutz J."/>
        </authorList>
    </citation>
    <scope>NUCLEOTIDE SEQUENCE</scope>
    <source>
        <strain evidence="3">AP13</strain>
    </source>
</reference>
<dbReference type="Proteomes" id="UP000823388">
    <property type="component" value="Chromosome 3K"/>
</dbReference>
<dbReference type="EMBL" id="CM029041">
    <property type="protein sequence ID" value="KAG2627503.1"/>
    <property type="molecule type" value="Genomic_DNA"/>
</dbReference>
<evidence type="ECO:0000256" key="1">
    <source>
        <dbReference type="SAM" id="MobiDB-lite"/>
    </source>
</evidence>
<evidence type="ECO:0000313" key="4">
    <source>
        <dbReference type="Proteomes" id="UP000823388"/>
    </source>
</evidence>
<comment type="caution">
    <text evidence="3">The sequence shown here is derived from an EMBL/GenBank/DDBJ whole genome shotgun (WGS) entry which is preliminary data.</text>
</comment>
<dbReference type="InterPro" id="IPR028348">
    <property type="entry name" value="FAD-binding_protein"/>
</dbReference>
<accession>A0A8T0V3I7</accession>
<dbReference type="PANTHER" id="PTHR42842:SF3">
    <property type="entry name" value="FAD_NAD(P)-BINDING OXIDOREDUCTASE FAMILY PROTEIN"/>
    <property type="match status" value="1"/>
</dbReference>
<proteinExistence type="predicted"/>
<name>A0A8T0V3I7_PANVG</name>
<dbReference type="SUPFAM" id="SSF51905">
    <property type="entry name" value="FAD/NAD(P)-binding domain"/>
    <property type="match status" value="1"/>
</dbReference>
<feature type="domain" description="FAD-dependent protein C-terminal" evidence="2">
    <location>
        <begin position="293"/>
        <end position="507"/>
    </location>
</feature>
<evidence type="ECO:0000313" key="3">
    <source>
        <dbReference type="EMBL" id="KAG2627503.1"/>
    </source>
</evidence>
<dbReference type="AlphaFoldDB" id="A0A8T0V3I7"/>
<feature type="region of interest" description="Disordered" evidence="1">
    <location>
        <begin position="15"/>
        <end position="45"/>
    </location>
</feature>
<dbReference type="Pfam" id="PF21688">
    <property type="entry name" value="FAD-depend_C"/>
    <property type="match status" value="1"/>
</dbReference>
<sequence length="582" mass="63346">MALAFATATAASASVSGPRLSPFSLPPPHPLRASPSRGLRHAATSSFPRTRRCGCGAAVRCAKRTGKRRYPSEKKRLDRRHKELLRQAAPVEGSEGRESGYWRLSKLAVPARDDPGKDFTGISLPLLQAIAKAIKFPVASMLPDEAFTVIRKSFDARKGGAGTWSDGKLVTRIGRNTDGVQAVMKTFVQFGAPPNILVDGKPHLGTDKLVPLLRNFRHHLRQLGVTIRFNARVDDLMVEDGQVKGIMVSDAELRPGSGSQKLSFDAVVLAVGHSARDTYNMLQQHNVDMSPKSFSVGLRIEHPQELINSIQYSELAAEVQKGRGRIPVADYKIVKSVGEKGAEELDIAEQSRSCYSFCMCPGGQVVLTSTDPSELCINGMSFSRRASKWANSALVVTVSSHDFKPFQSHGPLAGVEFQREFERRAAVMGGGNFVVPAQRVTDFISNRLSVTTLPPSSYRLGVRPSKLHELFTPYITEALQQSIIMIDREMPGFVSSEALLHGVETRTSSPLQISRHGETYESTSLRGLYPIGEGAGYAGGILSAAVDGMYCGFALAKQLSLFHGDIESFLGKAQNQTGFVKY</sequence>
<protein>
    <recommendedName>
        <fullName evidence="2">FAD-dependent protein C-terminal domain-containing protein</fullName>
    </recommendedName>
</protein>